<evidence type="ECO:0000256" key="1">
    <source>
        <dbReference type="SAM" id="Coils"/>
    </source>
</evidence>
<evidence type="ECO:0000313" key="5">
    <source>
        <dbReference type="Proteomes" id="UP001283361"/>
    </source>
</evidence>
<dbReference type="EMBL" id="JAWDGP010002401">
    <property type="protein sequence ID" value="KAK3783538.1"/>
    <property type="molecule type" value="Genomic_DNA"/>
</dbReference>
<evidence type="ECO:0000256" key="2">
    <source>
        <dbReference type="SAM" id="MobiDB-lite"/>
    </source>
</evidence>
<evidence type="ECO:0000259" key="3">
    <source>
        <dbReference type="Pfam" id="PF02179"/>
    </source>
</evidence>
<dbReference type="InterPro" id="IPR029071">
    <property type="entry name" value="Ubiquitin-like_domsf"/>
</dbReference>
<name>A0AAE1DVY8_9GAST</name>
<feature type="coiled-coil region" evidence="1">
    <location>
        <begin position="133"/>
        <end position="160"/>
    </location>
</feature>
<reference evidence="4" key="1">
    <citation type="journal article" date="2023" name="G3 (Bethesda)">
        <title>A reference genome for the long-term kleptoplast-retaining sea slug Elysia crispata morphotype clarki.</title>
        <authorList>
            <person name="Eastman K.E."/>
            <person name="Pendleton A.L."/>
            <person name="Shaikh M.A."/>
            <person name="Suttiyut T."/>
            <person name="Ogas R."/>
            <person name="Tomko P."/>
            <person name="Gavelis G."/>
            <person name="Widhalm J.R."/>
            <person name="Wisecaver J.H."/>
        </authorList>
    </citation>
    <scope>NUCLEOTIDE SEQUENCE</scope>
    <source>
        <strain evidence="4">ECLA1</strain>
    </source>
</reference>
<dbReference type="AlphaFoldDB" id="A0AAE1DVY8"/>
<keyword evidence="5" id="KW-1185">Reference proteome</keyword>
<protein>
    <recommendedName>
        <fullName evidence="3">BAG domain-containing protein</fullName>
    </recommendedName>
</protein>
<dbReference type="InterPro" id="IPR036533">
    <property type="entry name" value="BAG_dom_sf"/>
</dbReference>
<dbReference type="SUPFAM" id="SSF54236">
    <property type="entry name" value="Ubiquitin-like"/>
    <property type="match status" value="1"/>
</dbReference>
<feature type="compositionally biased region" description="Basic and acidic residues" evidence="2">
    <location>
        <begin position="108"/>
        <end position="120"/>
    </location>
</feature>
<dbReference type="Gene3D" id="1.20.58.120">
    <property type="entry name" value="BAG domain"/>
    <property type="match status" value="1"/>
</dbReference>
<feature type="region of interest" description="Disordered" evidence="2">
    <location>
        <begin position="108"/>
        <end position="129"/>
    </location>
</feature>
<feature type="domain" description="BAG" evidence="3">
    <location>
        <begin position="135"/>
        <end position="216"/>
    </location>
</feature>
<dbReference type="Proteomes" id="UP001283361">
    <property type="component" value="Unassembled WGS sequence"/>
</dbReference>
<comment type="caution">
    <text evidence="4">The sequence shown here is derived from an EMBL/GenBank/DDBJ whole genome shotgun (WGS) entry which is preliminary data.</text>
</comment>
<dbReference type="SUPFAM" id="SSF63491">
    <property type="entry name" value="BAG domain"/>
    <property type="match status" value="1"/>
</dbReference>
<sequence>MATTRNRSNRPRGETLELVLVFGQKKLPMLVSLDGSDRPGDCLTIGHLSDAVTEVSQVKAECQKLIHRGRTLFKNDPDSMEAAFGISLASLEIKSGDRIMLLGRKASDKQEQLNHVEKKSPLNSGSSHATDRLAELQSHLNKISEQLQREEAKANGLKNLSGLKTSRLTLRGLHEETMRLLETVDSTTAQENSAPDFRTQRKALVNAIQSKLDQCECSLSDITSKIKSLEDQQDQSGTS</sequence>
<evidence type="ECO:0000313" key="4">
    <source>
        <dbReference type="EMBL" id="KAK3783538.1"/>
    </source>
</evidence>
<dbReference type="GO" id="GO:0051087">
    <property type="term" value="F:protein-folding chaperone binding"/>
    <property type="evidence" value="ECO:0007669"/>
    <property type="project" value="InterPro"/>
</dbReference>
<keyword evidence="1" id="KW-0175">Coiled coil</keyword>
<dbReference type="InterPro" id="IPR003103">
    <property type="entry name" value="BAG_domain"/>
</dbReference>
<gene>
    <name evidence="4" type="ORF">RRG08_011345</name>
</gene>
<dbReference type="Gene3D" id="3.10.20.90">
    <property type="entry name" value="Phosphatidylinositol 3-kinase Catalytic Subunit, Chain A, domain 1"/>
    <property type="match status" value="1"/>
</dbReference>
<organism evidence="4 5">
    <name type="scientific">Elysia crispata</name>
    <name type="common">lettuce slug</name>
    <dbReference type="NCBI Taxonomy" id="231223"/>
    <lineage>
        <taxon>Eukaryota</taxon>
        <taxon>Metazoa</taxon>
        <taxon>Spiralia</taxon>
        <taxon>Lophotrochozoa</taxon>
        <taxon>Mollusca</taxon>
        <taxon>Gastropoda</taxon>
        <taxon>Heterobranchia</taxon>
        <taxon>Euthyneura</taxon>
        <taxon>Panpulmonata</taxon>
        <taxon>Sacoglossa</taxon>
        <taxon>Placobranchoidea</taxon>
        <taxon>Plakobranchidae</taxon>
        <taxon>Elysia</taxon>
    </lineage>
</organism>
<proteinExistence type="predicted"/>
<accession>A0AAE1DVY8</accession>
<dbReference type="Pfam" id="PF02179">
    <property type="entry name" value="BAG"/>
    <property type="match status" value="1"/>
</dbReference>